<keyword evidence="1" id="KW-1133">Transmembrane helix</keyword>
<feature type="transmembrane region" description="Helical" evidence="1">
    <location>
        <begin position="16"/>
        <end position="36"/>
    </location>
</feature>
<dbReference type="Proteomes" id="UP000015442">
    <property type="component" value="Unassembled WGS sequence"/>
</dbReference>
<accession>T0FFG9</accession>
<keyword evidence="1" id="KW-0812">Transmembrane</keyword>
<evidence type="ECO:0000256" key="1">
    <source>
        <dbReference type="SAM" id="Phobius"/>
    </source>
</evidence>
<gene>
    <name evidence="2" type="ORF">LEP1GSC059_0853</name>
</gene>
<proteinExistence type="predicted"/>
<organism evidence="2 3">
    <name type="scientific">Leptospira noguchii serovar Panama str. CZ214</name>
    <dbReference type="NCBI Taxonomy" id="1001595"/>
    <lineage>
        <taxon>Bacteria</taxon>
        <taxon>Pseudomonadati</taxon>
        <taxon>Spirochaetota</taxon>
        <taxon>Spirochaetia</taxon>
        <taxon>Leptospirales</taxon>
        <taxon>Leptospiraceae</taxon>
        <taxon>Leptospira</taxon>
    </lineage>
</organism>
<evidence type="ECO:0000313" key="3">
    <source>
        <dbReference type="Proteomes" id="UP000015442"/>
    </source>
</evidence>
<comment type="caution">
    <text evidence="2">The sequence shown here is derived from an EMBL/GenBank/DDBJ whole genome shotgun (WGS) entry which is preliminary data.</text>
</comment>
<evidence type="ECO:0000313" key="2">
    <source>
        <dbReference type="EMBL" id="EQA72003.1"/>
    </source>
</evidence>
<sequence>MKIILSIRFNRKAEEINFLIILIVYLFIIIFQRRIYKVETYNLTFMVFVG</sequence>
<reference evidence="2 3" key="1">
    <citation type="submission" date="2013-05" db="EMBL/GenBank/DDBJ databases">
        <authorList>
            <person name="Harkins D.M."/>
            <person name="Durkin A.S."/>
            <person name="Brinkac L.M."/>
            <person name="Haft D.H."/>
            <person name="Selengut J.D."/>
            <person name="Sanka R."/>
            <person name="DePew J."/>
            <person name="Purushe J."/>
            <person name="Hartskeerl R.A."/>
            <person name="Ahmed A."/>
            <person name="van der Linden H."/>
            <person name="Goris M.G.A."/>
            <person name="Vinetz J.M."/>
            <person name="Sutton G.G."/>
            <person name="Nierman W.C."/>
            <person name="Fouts D.E."/>
        </authorList>
    </citation>
    <scope>NUCLEOTIDE SEQUENCE [LARGE SCALE GENOMIC DNA]</scope>
    <source>
        <strain evidence="2 3">CZ214</strain>
    </source>
</reference>
<dbReference type="EMBL" id="AKWY02000020">
    <property type="protein sequence ID" value="EQA72003.1"/>
    <property type="molecule type" value="Genomic_DNA"/>
</dbReference>
<name>T0FFG9_9LEPT</name>
<protein>
    <submittedName>
        <fullName evidence="2">Uncharacterized protein</fullName>
    </submittedName>
</protein>
<dbReference type="AlphaFoldDB" id="T0FFG9"/>
<keyword evidence="1" id="KW-0472">Membrane</keyword>